<dbReference type="Proteomes" id="UP000186817">
    <property type="component" value="Unassembled WGS sequence"/>
</dbReference>
<feature type="compositionally biased region" description="Basic and acidic residues" evidence="3">
    <location>
        <begin position="1123"/>
        <end position="1140"/>
    </location>
</feature>
<dbReference type="Pfam" id="PF13499">
    <property type="entry name" value="EF-hand_7"/>
    <property type="match status" value="1"/>
</dbReference>
<comment type="caution">
    <text evidence="5">The sequence shown here is derived from an EMBL/GenBank/DDBJ whole genome shotgun (WGS) entry which is preliminary data.</text>
</comment>
<feature type="region of interest" description="Disordered" evidence="3">
    <location>
        <begin position="510"/>
        <end position="535"/>
    </location>
</feature>
<dbReference type="GO" id="GO:0016301">
    <property type="term" value="F:kinase activity"/>
    <property type="evidence" value="ECO:0007669"/>
    <property type="project" value="UniProtKB-KW"/>
</dbReference>
<feature type="domain" description="EF-hand" evidence="4">
    <location>
        <begin position="1379"/>
        <end position="1414"/>
    </location>
</feature>
<feature type="domain" description="EF-hand" evidence="4">
    <location>
        <begin position="1342"/>
        <end position="1377"/>
    </location>
</feature>
<dbReference type="SUPFAM" id="SSF47473">
    <property type="entry name" value="EF-hand"/>
    <property type="match status" value="1"/>
</dbReference>
<dbReference type="SMART" id="SM00054">
    <property type="entry name" value="EFh"/>
    <property type="match status" value="3"/>
</dbReference>
<evidence type="ECO:0000256" key="2">
    <source>
        <dbReference type="ARBA" id="ARBA00022837"/>
    </source>
</evidence>
<dbReference type="Gene3D" id="1.10.238.10">
    <property type="entry name" value="EF-hand"/>
    <property type="match status" value="3"/>
</dbReference>
<evidence type="ECO:0000313" key="5">
    <source>
        <dbReference type="EMBL" id="OLQ00309.1"/>
    </source>
</evidence>
<protein>
    <submittedName>
        <fullName evidence="5">Calcium-dependent protein kinase 2</fullName>
    </submittedName>
</protein>
<evidence type="ECO:0000256" key="3">
    <source>
        <dbReference type="SAM" id="MobiDB-lite"/>
    </source>
</evidence>
<proteinExistence type="predicted"/>
<gene>
    <name evidence="5" type="primary">CPK2</name>
    <name evidence="5" type="ORF">AK812_SmicGene17037</name>
</gene>
<dbReference type="InterPro" id="IPR050145">
    <property type="entry name" value="Centrin_CML-like"/>
</dbReference>
<name>A0A1Q9DYU9_SYMMI</name>
<evidence type="ECO:0000256" key="1">
    <source>
        <dbReference type="ARBA" id="ARBA00022737"/>
    </source>
</evidence>
<accession>A0A1Q9DYU9</accession>
<dbReference type="InterPro" id="IPR002048">
    <property type="entry name" value="EF_hand_dom"/>
</dbReference>
<dbReference type="EMBL" id="LSRX01000332">
    <property type="protein sequence ID" value="OLQ00309.1"/>
    <property type="molecule type" value="Genomic_DNA"/>
</dbReference>
<keyword evidence="1" id="KW-0677">Repeat</keyword>
<evidence type="ECO:0000313" key="6">
    <source>
        <dbReference type="Proteomes" id="UP000186817"/>
    </source>
</evidence>
<dbReference type="PANTHER" id="PTHR23050">
    <property type="entry name" value="CALCIUM BINDING PROTEIN"/>
    <property type="match status" value="1"/>
</dbReference>
<keyword evidence="5" id="KW-0808">Transferase</keyword>
<dbReference type="OrthoDB" id="429214at2759"/>
<dbReference type="FunFam" id="1.10.238.10:FF:000003">
    <property type="entry name" value="Calmodulin A"/>
    <property type="match status" value="1"/>
</dbReference>
<feature type="domain" description="EF-hand" evidence="4">
    <location>
        <begin position="1306"/>
        <end position="1341"/>
    </location>
</feature>
<keyword evidence="6" id="KW-1185">Reference proteome</keyword>
<sequence length="1419" mass="153497">MWQSVTSLSWFTAEQALNHEWVRDRAPRATNVPIGTGLVDNLKGFRSQNKLKKAALHVIASQMSDAQIKDLRETFIAMDEDGNDWAAFIGKEQVNTRLCLDFFVCENLSICSMTSFHADGSVRKSWHDTWRCAGMSSWASCTRWPPKELQARREATAAEASGGGLAAAAMLVEMSPQGRREAPEMSAGMSGQGPAAAAEAMPAAICDAVPTAALQVVPATSSEDGRAEAMHAETAHQADSGTVQTPGDKPAGEAFLEAEQSEQCWVAAIGQETPRGSGTALLCALWPCLFAAVLVGQAQAAALDWAAEAWLRDKGRSAGQHGSELPWPFPGGLSGLCIAVALPLGTVVAEARTETGGFGTGLLRSEGRCMLCAVVFLASLCYYVAGRAQDRSAESEAVAPVLDRLRRAVEALTRVPVDAAAESGSRDCQQCEVGTPRPLTIAAAGSRPPVQNPSWRSLCKNLSFESVVQADHAACWSDASDASDVDLEDVVSMFVGEEADMDPGAVSISSAEDAETAGPDQADSWASSSDDEDEDDAIHCADGTVLLPRASGGYARLDLHRYDDIDVPVGYVFLYLGWTGCRWRVGVPEMPQLVYEYDDLFMAFHMARFWSQARPALMPRKNISLESGRWRLAWVDRGQRCSRTFPFSCGASKRFALGQALLNRSKLEKRGLLRGGQDVLKTAGGVKKDTKRGEYIVQIQAKGKRHYGGRHQSEEQAYASAAKLRHELSKKPGDKPAGEAFLEASLGGAGRRALSWKEAACSDGGSSDEEAVDPIGDEAKATGEKLRSACEHQKMQAELTELLAATEPPAKKPRCDVVGLGGEAGASQVVVEPSPLTVESIGEPLSKKSKKAPVAKTLAYILELAELQNHTGDSDDDKVELCTARARKLVPWMSEFVCQTRMAEGFLSRAQIHQDGQGLSVYNKLQHELGKARAAQQHTQGRQSRFAAWSTFAHQASKKFNTEACKKDGQEKELVQAPAHFLPYGVCCPLCPSGCQVLGVRTTAASKPKLAVTLDVFRGSVLRKKYMTRLFSTLLPARVVKQLRVVLLDPDTSVEDEGSFVTFRCHAAGLVLTTDPHDMEGRVLFEVSPDYFRVSTDAKSLCVQVHLLVVKQLLKFQAPEYKPPAEKGDGKASKGSDKAGLHRPNSLVSLSLVLASRRHQVSQSIAAFSELSFGKSKPGLKAMAEYFHHMRSLYEETTGKGLLDADGRVLRLPTKPAWTTLVDRVGSFFLQRYKAKSGVDFGSLVLLHFQRAAPTPENGCGRFWELLKSIQSHTDMGMRGHAAAGSDGLLTVKELEEGMQRAGMTEIPPELNDIIKDVDSNGSGTIDYTEFLAATLDRKNYIAEDVCWAAFRVFDKDGSGTISKDELAQVLSDGAVAAVAQKDIAELLNEVDQNGDGEIDFQEFMHMMRAVDGNPGLGN</sequence>
<feature type="region of interest" description="Disordered" evidence="3">
    <location>
        <begin position="1122"/>
        <end position="1142"/>
    </location>
</feature>
<keyword evidence="2" id="KW-0106">Calcium</keyword>
<dbReference type="InterPro" id="IPR011992">
    <property type="entry name" value="EF-hand-dom_pair"/>
</dbReference>
<dbReference type="PROSITE" id="PS50222">
    <property type="entry name" value="EF_HAND_2"/>
    <property type="match status" value="3"/>
</dbReference>
<dbReference type="PROSITE" id="PS00018">
    <property type="entry name" value="EF_HAND_1"/>
    <property type="match status" value="3"/>
</dbReference>
<evidence type="ECO:0000259" key="4">
    <source>
        <dbReference type="PROSITE" id="PS50222"/>
    </source>
</evidence>
<keyword evidence="5" id="KW-0418">Kinase</keyword>
<dbReference type="GO" id="GO:0005509">
    <property type="term" value="F:calcium ion binding"/>
    <property type="evidence" value="ECO:0007669"/>
    <property type="project" value="InterPro"/>
</dbReference>
<reference evidence="5 6" key="1">
    <citation type="submission" date="2016-02" db="EMBL/GenBank/DDBJ databases">
        <title>Genome analysis of coral dinoflagellate symbionts highlights evolutionary adaptations to a symbiotic lifestyle.</title>
        <authorList>
            <person name="Aranda M."/>
            <person name="Li Y."/>
            <person name="Liew Y.J."/>
            <person name="Baumgarten S."/>
            <person name="Simakov O."/>
            <person name="Wilson M."/>
            <person name="Piel J."/>
            <person name="Ashoor H."/>
            <person name="Bougouffa S."/>
            <person name="Bajic V.B."/>
            <person name="Ryu T."/>
            <person name="Ravasi T."/>
            <person name="Bayer T."/>
            <person name="Micklem G."/>
            <person name="Kim H."/>
            <person name="Bhak J."/>
            <person name="Lajeunesse T.C."/>
            <person name="Voolstra C.R."/>
        </authorList>
    </citation>
    <scope>NUCLEOTIDE SEQUENCE [LARGE SCALE GENOMIC DNA]</scope>
    <source>
        <strain evidence="5 6">CCMP2467</strain>
    </source>
</reference>
<dbReference type="InterPro" id="IPR018247">
    <property type="entry name" value="EF_Hand_1_Ca_BS"/>
</dbReference>
<organism evidence="5 6">
    <name type="scientific">Symbiodinium microadriaticum</name>
    <name type="common">Dinoflagellate</name>
    <name type="synonym">Zooxanthella microadriatica</name>
    <dbReference type="NCBI Taxonomy" id="2951"/>
    <lineage>
        <taxon>Eukaryota</taxon>
        <taxon>Sar</taxon>
        <taxon>Alveolata</taxon>
        <taxon>Dinophyceae</taxon>
        <taxon>Suessiales</taxon>
        <taxon>Symbiodiniaceae</taxon>
        <taxon>Symbiodinium</taxon>
    </lineage>
</organism>
<dbReference type="Pfam" id="PF13202">
    <property type="entry name" value="EF-hand_5"/>
    <property type="match status" value="1"/>
</dbReference>
<dbReference type="CDD" id="cd00051">
    <property type="entry name" value="EFh"/>
    <property type="match status" value="1"/>
</dbReference>